<comment type="caution">
    <text evidence="1">The sequence shown here is derived from an EMBL/GenBank/DDBJ whole genome shotgun (WGS) entry which is preliminary data.</text>
</comment>
<evidence type="ECO:0000313" key="1">
    <source>
        <dbReference type="EMBL" id="KAK3061989.1"/>
    </source>
</evidence>
<proteinExistence type="predicted"/>
<gene>
    <name evidence="1" type="ORF">LTS18_005034</name>
</gene>
<protein>
    <submittedName>
        <fullName evidence="1">Uncharacterized protein</fullName>
    </submittedName>
</protein>
<organism evidence="1 2">
    <name type="scientific">Coniosporium uncinatum</name>
    <dbReference type="NCBI Taxonomy" id="93489"/>
    <lineage>
        <taxon>Eukaryota</taxon>
        <taxon>Fungi</taxon>
        <taxon>Dikarya</taxon>
        <taxon>Ascomycota</taxon>
        <taxon>Pezizomycotina</taxon>
        <taxon>Dothideomycetes</taxon>
        <taxon>Dothideomycetes incertae sedis</taxon>
        <taxon>Coniosporium</taxon>
    </lineage>
</organism>
<dbReference type="EMBL" id="JAWDJW010007525">
    <property type="protein sequence ID" value="KAK3061989.1"/>
    <property type="molecule type" value="Genomic_DNA"/>
</dbReference>
<evidence type="ECO:0000313" key="2">
    <source>
        <dbReference type="Proteomes" id="UP001186974"/>
    </source>
</evidence>
<reference evidence="1" key="1">
    <citation type="submission" date="2024-09" db="EMBL/GenBank/DDBJ databases">
        <title>Black Yeasts Isolated from many extreme environments.</title>
        <authorList>
            <person name="Coleine C."/>
            <person name="Stajich J.E."/>
            <person name="Selbmann L."/>
        </authorList>
    </citation>
    <scope>NUCLEOTIDE SEQUENCE</scope>
    <source>
        <strain evidence="1">CCFEE 5737</strain>
    </source>
</reference>
<name>A0ACC3D534_9PEZI</name>
<keyword evidence="2" id="KW-1185">Reference proteome</keyword>
<dbReference type="Proteomes" id="UP001186974">
    <property type="component" value="Unassembled WGS sequence"/>
</dbReference>
<feature type="non-terminal residue" evidence="1">
    <location>
        <position position="98"/>
    </location>
</feature>
<sequence>MPSFLKDLRRKSRTGSIFSLDRGSSSNGSTKENRLPNSKSSSTLDYTSGSTTPPSTIPSESSEPNSKAANGEGPPSVPNQSRPGTARPTNGNSRYSMA</sequence>
<accession>A0ACC3D534</accession>